<keyword evidence="4" id="KW-0804">Transcription</keyword>
<evidence type="ECO:0000256" key="3">
    <source>
        <dbReference type="ARBA" id="ARBA00023082"/>
    </source>
</evidence>
<keyword evidence="2" id="KW-0805">Transcription regulation</keyword>
<dbReference type="GO" id="GO:0003677">
    <property type="term" value="F:DNA binding"/>
    <property type="evidence" value="ECO:0007669"/>
    <property type="project" value="InterPro"/>
</dbReference>
<feature type="domain" description="RNA polymerase sigma-70 region 2" evidence="5">
    <location>
        <begin position="34"/>
        <end position="91"/>
    </location>
</feature>
<dbReference type="InterPro" id="IPR007627">
    <property type="entry name" value="RNA_pol_sigma70_r2"/>
</dbReference>
<keyword evidence="3" id="KW-0731">Sigma factor</keyword>
<dbReference type="EMBL" id="JYPD01000008">
    <property type="protein sequence ID" value="KXK10143.1"/>
    <property type="molecule type" value="Genomic_DNA"/>
</dbReference>
<dbReference type="InterPro" id="IPR013249">
    <property type="entry name" value="RNA_pol_sigma70_r4_t2"/>
</dbReference>
<dbReference type="PANTHER" id="PTHR43133">
    <property type="entry name" value="RNA POLYMERASE ECF-TYPE SIGMA FACTO"/>
    <property type="match status" value="1"/>
</dbReference>
<dbReference type="AlphaFoldDB" id="A0A136KLI3"/>
<evidence type="ECO:0000313" key="8">
    <source>
        <dbReference type="Proteomes" id="UP000070449"/>
    </source>
</evidence>
<sequence length="192" mass="22384">MIKLTNKLIIGEYFLVYKNPAKQTIEEVFNNHFAKLYKFFLQKSLNKQTAEDLTSETFTRFAEQINANSSIEDTKTYLYGIARNVFNEYLRVKYQTSDLDLDTNQIAETIDDYSNRTINDLEDALANCLEKLSRSQSNVLRLRFIERLSPKDIARKLNKNINYFKTTQRRAIASMRALVESGKCLPKLTKKV</sequence>
<dbReference type="NCBIfam" id="TIGR02937">
    <property type="entry name" value="sigma70-ECF"/>
    <property type="match status" value="1"/>
</dbReference>
<dbReference type="InterPro" id="IPR013325">
    <property type="entry name" value="RNA_pol_sigma_r2"/>
</dbReference>
<accession>A0A136KLI3</accession>
<organism evidence="7 8">
    <name type="scientific">candidate division WS6 bacterium OLB21</name>
    <dbReference type="NCBI Taxonomy" id="1617427"/>
    <lineage>
        <taxon>Bacteria</taxon>
        <taxon>Candidatus Dojkabacteria</taxon>
    </lineage>
</organism>
<reference evidence="7 8" key="1">
    <citation type="submission" date="2015-02" db="EMBL/GenBank/DDBJ databases">
        <title>Improved understanding of the partial-nitritation anammox process through 23 genomes representing the majority of the microbial community.</title>
        <authorList>
            <person name="Speth D.R."/>
            <person name="In T Zandt M."/>
            <person name="Guerrero Cruz S."/>
            <person name="Jetten M.S."/>
            <person name="Dutilh B.E."/>
        </authorList>
    </citation>
    <scope>NUCLEOTIDE SEQUENCE [LARGE SCALE GENOMIC DNA]</scope>
    <source>
        <strain evidence="7">OLB21</strain>
    </source>
</reference>
<dbReference type="Pfam" id="PF08281">
    <property type="entry name" value="Sigma70_r4_2"/>
    <property type="match status" value="1"/>
</dbReference>
<comment type="caution">
    <text evidence="7">The sequence shown here is derived from an EMBL/GenBank/DDBJ whole genome shotgun (WGS) entry which is preliminary data.</text>
</comment>
<dbReference type="InterPro" id="IPR039425">
    <property type="entry name" value="RNA_pol_sigma-70-like"/>
</dbReference>
<evidence type="ECO:0000259" key="5">
    <source>
        <dbReference type="Pfam" id="PF04542"/>
    </source>
</evidence>
<dbReference type="InterPro" id="IPR036388">
    <property type="entry name" value="WH-like_DNA-bd_sf"/>
</dbReference>
<dbReference type="SUPFAM" id="SSF88946">
    <property type="entry name" value="Sigma2 domain of RNA polymerase sigma factors"/>
    <property type="match status" value="1"/>
</dbReference>
<dbReference type="GO" id="GO:0006352">
    <property type="term" value="P:DNA-templated transcription initiation"/>
    <property type="evidence" value="ECO:0007669"/>
    <property type="project" value="InterPro"/>
</dbReference>
<feature type="domain" description="RNA polymerase sigma factor 70 region 4 type 2" evidence="6">
    <location>
        <begin position="123"/>
        <end position="172"/>
    </location>
</feature>
<evidence type="ECO:0000256" key="4">
    <source>
        <dbReference type="ARBA" id="ARBA00023163"/>
    </source>
</evidence>
<dbReference type="Proteomes" id="UP000070449">
    <property type="component" value="Unassembled WGS sequence"/>
</dbReference>
<dbReference type="InterPro" id="IPR013324">
    <property type="entry name" value="RNA_pol_sigma_r3/r4-like"/>
</dbReference>
<comment type="similarity">
    <text evidence="1">Belongs to the sigma-70 factor family. ECF subfamily.</text>
</comment>
<dbReference type="Gene3D" id="1.10.10.10">
    <property type="entry name" value="Winged helix-like DNA-binding domain superfamily/Winged helix DNA-binding domain"/>
    <property type="match status" value="1"/>
</dbReference>
<evidence type="ECO:0000256" key="1">
    <source>
        <dbReference type="ARBA" id="ARBA00010641"/>
    </source>
</evidence>
<name>A0A136KLI3_9BACT</name>
<dbReference type="InterPro" id="IPR014284">
    <property type="entry name" value="RNA_pol_sigma-70_dom"/>
</dbReference>
<evidence type="ECO:0000259" key="6">
    <source>
        <dbReference type="Pfam" id="PF08281"/>
    </source>
</evidence>
<dbReference type="Pfam" id="PF04542">
    <property type="entry name" value="Sigma70_r2"/>
    <property type="match status" value="1"/>
</dbReference>
<protein>
    <submittedName>
        <fullName evidence="7">RNA polymerase sigma factor YlaC</fullName>
    </submittedName>
</protein>
<dbReference type="STRING" id="1617427.UZ20_WS6002000057"/>
<dbReference type="Gene3D" id="1.10.1740.10">
    <property type="match status" value="1"/>
</dbReference>
<proteinExistence type="inferred from homology"/>
<evidence type="ECO:0000313" key="7">
    <source>
        <dbReference type="EMBL" id="KXK10143.1"/>
    </source>
</evidence>
<dbReference type="GO" id="GO:0016987">
    <property type="term" value="F:sigma factor activity"/>
    <property type="evidence" value="ECO:0007669"/>
    <property type="project" value="UniProtKB-KW"/>
</dbReference>
<evidence type="ECO:0000256" key="2">
    <source>
        <dbReference type="ARBA" id="ARBA00023015"/>
    </source>
</evidence>
<dbReference type="PANTHER" id="PTHR43133:SF62">
    <property type="entry name" value="RNA POLYMERASE SIGMA FACTOR SIGZ"/>
    <property type="match status" value="1"/>
</dbReference>
<gene>
    <name evidence="7" type="primary">ylaC</name>
    <name evidence="7" type="ORF">UZ20_WS6002000057</name>
</gene>
<dbReference type="SUPFAM" id="SSF88659">
    <property type="entry name" value="Sigma3 and sigma4 domains of RNA polymerase sigma factors"/>
    <property type="match status" value="1"/>
</dbReference>